<evidence type="ECO:0000313" key="3">
    <source>
        <dbReference type="Proteomes" id="UP001066276"/>
    </source>
</evidence>
<evidence type="ECO:0000256" key="1">
    <source>
        <dbReference type="SAM" id="MobiDB-lite"/>
    </source>
</evidence>
<dbReference type="EMBL" id="JANPWB010000010">
    <property type="protein sequence ID" value="KAJ1137870.1"/>
    <property type="molecule type" value="Genomic_DNA"/>
</dbReference>
<name>A0AAV7QHX5_PLEWA</name>
<gene>
    <name evidence="2" type="ORF">NDU88_004266</name>
</gene>
<dbReference type="AlphaFoldDB" id="A0AAV7QHX5"/>
<accession>A0AAV7QHX5</accession>
<reference evidence="2" key="1">
    <citation type="journal article" date="2022" name="bioRxiv">
        <title>Sequencing and chromosome-scale assembly of the giantPleurodeles waltlgenome.</title>
        <authorList>
            <person name="Brown T."/>
            <person name="Elewa A."/>
            <person name="Iarovenko S."/>
            <person name="Subramanian E."/>
            <person name="Araus A.J."/>
            <person name="Petzold A."/>
            <person name="Susuki M."/>
            <person name="Suzuki K.-i.T."/>
            <person name="Hayashi T."/>
            <person name="Toyoda A."/>
            <person name="Oliveira C."/>
            <person name="Osipova E."/>
            <person name="Leigh N.D."/>
            <person name="Simon A."/>
            <person name="Yun M.H."/>
        </authorList>
    </citation>
    <scope>NUCLEOTIDE SEQUENCE</scope>
    <source>
        <strain evidence="2">20211129_DDA</strain>
        <tissue evidence="2">Liver</tissue>
    </source>
</reference>
<organism evidence="2 3">
    <name type="scientific">Pleurodeles waltl</name>
    <name type="common">Iberian ribbed newt</name>
    <dbReference type="NCBI Taxonomy" id="8319"/>
    <lineage>
        <taxon>Eukaryota</taxon>
        <taxon>Metazoa</taxon>
        <taxon>Chordata</taxon>
        <taxon>Craniata</taxon>
        <taxon>Vertebrata</taxon>
        <taxon>Euteleostomi</taxon>
        <taxon>Amphibia</taxon>
        <taxon>Batrachia</taxon>
        <taxon>Caudata</taxon>
        <taxon>Salamandroidea</taxon>
        <taxon>Salamandridae</taxon>
        <taxon>Pleurodelinae</taxon>
        <taxon>Pleurodeles</taxon>
    </lineage>
</organism>
<keyword evidence="3" id="KW-1185">Reference proteome</keyword>
<sequence>MGRGVCVVSKQETGVGQTGASRGVGTVGLNFESRDHIRGTNVKRQYGDREVDKGGFTPKRSPLYAINNNKTI</sequence>
<protein>
    <submittedName>
        <fullName evidence="2">Uncharacterized protein</fullName>
    </submittedName>
</protein>
<comment type="caution">
    <text evidence="2">The sequence shown here is derived from an EMBL/GenBank/DDBJ whole genome shotgun (WGS) entry which is preliminary data.</text>
</comment>
<evidence type="ECO:0000313" key="2">
    <source>
        <dbReference type="EMBL" id="KAJ1137870.1"/>
    </source>
</evidence>
<feature type="region of interest" description="Disordered" evidence="1">
    <location>
        <begin position="49"/>
        <end position="72"/>
    </location>
</feature>
<dbReference type="Proteomes" id="UP001066276">
    <property type="component" value="Chromosome 6"/>
</dbReference>
<proteinExistence type="predicted"/>